<proteinExistence type="predicted"/>
<feature type="transmembrane region" description="Helical" evidence="2">
    <location>
        <begin position="61"/>
        <end position="81"/>
    </location>
</feature>
<dbReference type="InterPro" id="IPR055563">
    <property type="entry name" value="CdpA_N"/>
</dbReference>
<organism evidence="5 6">
    <name type="scientific">Halobium salinum</name>
    <dbReference type="NCBI Taxonomy" id="1364940"/>
    <lineage>
        <taxon>Archaea</taxon>
        <taxon>Methanobacteriati</taxon>
        <taxon>Methanobacteriota</taxon>
        <taxon>Stenosarchaea group</taxon>
        <taxon>Halobacteria</taxon>
        <taxon>Halobacteriales</taxon>
        <taxon>Haloferacaceae</taxon>
        <taxon>Halobium</taxon>
    </lineage>
</organism>
<dbReference type="AlphaFoldDB" id="A0ABD5P8M8"/>
<feature type="transmembrane region" description="Helical" evidence="2">
    <location>
        <begin position="93"/>
        <end position="113"/>
    </location>
</feature>
<feature type="domain" description="Cell division protein A C-terminal" evidence="4">
    <location>
        <begin position="274"/>
        <end position="315"/>
    </location>
</feature>
<dbReference type="InterPro" id="IPR055564">
    <property type="entry name" value="CdpA_C"/>
</dbReference>
<dbReference type="Proteomes" id="UP001595921">
    <property type="component" value="Unassembled WGS sequence"/>
</dbReference>
<keyword evidence="6" id="KW-1185">Reference proteome</keyword>
<feature type="transmembrane region" description="Helical" evidence="2">
    <location>
        <begin position="22"/>
        <end position="41"/>
    </location>
</feature>
<feature type="domain" description="Cell division protein A N-terminal" evidence="3">
    <location>
        <begin position="2"/>
        <end position="161"/>
    </location>
</feature>
<comment type="caution">
    <text evidence="5">The sequence shown here is derived from an EMBL/GenBank/DDBJ whole genome shotgun (WGS) entry which is preliminary data.</text>
</comment>
<name>A0ABD5P8M8_9EURY</name>
<sequence length="321" mass="33376">MTSLADAYTGGDRGSGGESRRLYLGVALFVVGTLLAVAGLVVGTTEAFAPPNQNAVMQLTWARHVGGLLAGVGIPAVLLGISTILPAGRRTRAAAVVGAGIAMVGVAMFWHAYPCQWSGSNCLAGQTELTLPTVGTYFLGVITTFWCLFVGVANFKTRNDPGGTVTMEVTRQGETRYVEVPAEKASGLGGIGFFGDTPDGDVKTQTNRGAVSDGGADDTDIREPQGSNARGPATTQSPSEPSSSGSLTPSSSGSSSTDAEIMRDDEPRADPTGDSYCGSCAHFDYVKTGQGMQPYCGLHDETMEDMDACRQWTPRGRGDGR</sequence>
<accession>A0ABD5P8M8</accession>
<keyword evidence="2" id="KW-1133">Transmembrane helix</keyword>
<evidence type="ECO:0000256" key="1">
    <source>
        <dbReference type="SAM" id="MobiDB-lite"/>
    </source>
</evidence>
<keyword evidence="2" id="KW-0472">Membrane</keyword>
<dbReference type="RefSeq" id="WP_267625267.1">
    <property type="nucleotide sequence ID" value="NZ_JAODIW010000010.1"/>
</dbReference>
<protein>
    <submittedName>
        <fullName evidence="5">Ribonuclease BN</fullName>
    </submittedName>
</protein>
<reference evidence="5 6" key="1">
    <citation type="journal article" date="2019" name="Int. J. Syst. Evol. Microbiol.">
        <title>The Global Catalogue of Microorganisms (GCM) 10K type strain sequencing project: providing services to taxonomists for standard genome sequencing and annotation.</title>
        <authorList>
            <consortium name="The Broad Institute Genomics Platform"/>
            <consortium name="The Broad Institute Genome Sequencing Center for Infectious Disease"/>
            <person name="Wu L."/>
            <person name="Ma J."/>
        </authorList>
    </citation>
    <scope>NUCLEOTIDE SEQUENCE [LARGE SCALE GENOMIC DNA]</scope>
    <source>
        <strain evidence="5 6">CGMCC 1.12553</strain>
    </source>
</reference>
<feature type="region of interest" description="Disordered" evidence="1">
    <location>
        <begin position="189"/>
        <end position="275"/>
    </location>
</feature>
<feature type="compositionally biased region" description="Basic and acidic residues" evidence="1">
    <location>
        <begin position="260"/>
        <end position="271"/>
    </location>
</feature>
<dbReference type="EMBL" id="JBHSDS010000002">
    <property type="protein sequence ID" value="MFC4356824.1"/>
    <property type="molecule type" value="Genomic_DNA"/>
</dbReference>
<evidence type="ECO:0000313" key="5">
    <source>
        <dbReference type="EMBL" id="MFC4356824.1"/>
    </source>
</evidence>
<keyword evidence="2" id="KW-0812">Transmembrane</keyword>
<feature type="compositionally biased region" description="Low complexity" evidence="1">
    <location>
        <begin position="232"/>
        <end position="257"/>
    </location>
</feature>
<dbReference type="Pfam" id="PF23601">
    <property type="entry name" value="CdpA_C"/>
    <property type="match status" value="1"/>
</dbReference>
<feature type="transmembrane region" description="Helical" evidence="2">
    <location>
        <begin position="133"/>
        <end position="153"/>
    </location>
</feature>
<evidence type="ECO:0000256" key="2">
    <source>
        <dbReference type="SAM" id="Phobius"/>
    </source>
</evidence>
<evidence type="ECO:0000313" key="6">
    <source>
        <dbReference type="Proteomes" id="UP001595921"/>
    </source>
</evidence>
<evidence type="ECO:0000259" key="3">
    <source>
        <dbReference type="Pfam" id="PF23600"/>
    </source>
</evidence>
<dbReference type="Pfam" id="PF23600">
    <property type="entry name" value="CdpA_N"/>
    <property type="match status" value="1"/>
</dbReference>
<evidence type="ECO:0000259" key="4">
    <source>
        <dbReference type="Pfam" id="PF23601"/>
    </source>
</evidence>
<gene>
    <name evidence="5" type="ORF">ACFO0N_02545</name>
</gene>